<evidence type="ECO:0000256" key="10">
    <source>
        <dbReference type="PIRSR" id="PIRSR004682-1"/>
    </source>
</evidence>
<feature type="binding site" evidence="13">
    <location>
        <position position="13"/>
    </location>
    <ligand>
        <name>Mg(2+)</name>
        <dbReference type="ChEBI" id="CHEBI:18420"/>
    </ligand>
</feature>
<sequence length="189" mass="21167">MNQENTNKALFLDRDGVVNVDHGYVFKSEEFEFIDGVFSTCKAFYDAGYKIIIVTNQSGIGRGYYSESEFLALSEWMKAQFSAHQIEITDVYFCPHHPKNALPDYLKECDCRKPAPGMLLQGIEDHHINPALSVMVGDKLGDMHAAISANVRTKVLVRSGQKFDDKAVNFADYVCDSINDLPALFADLT</sequence>
<dbReference type="NCBIfam" id="TIGR01656">
    <property type="entry name" value="Histidinol-ppas"/>
    <property type="match status" value="1"/>
</dbReference>
<dbReference type="Gene3D" id="3.40.50.1000">
    <property type="entry name" value="HAD superfamily/HAD-like"/>
    <property type="match status" value="1"/>
</dbReference>
<feature type="binding site" evidence="13">
    <location>
        <position position="94"/>
    </location>
    <ligand>
        <name>Zn(2+)</name>
        <dbReference type="ChEBI" id="CHEBI:29105"/>
    </ligand>
</feature>
<dbReference type="NCBIfam" id="TIGR01662">
    <property type="entry name" value="HAD-SF-IIIA"/>
    <property type="match status" value="1"/>
</dbReference>
<evidence type="ECO:0000256" key="11">
    <source>
        <dbReference type="PIRSR" id="PIRSR004682-2"/>
    </source>
</evidence>
<evidence type="ECO:0000256" key="7">
    <source>
        <dbReference type="ARBA" id="ARBA00031828"/>
    </source>
</evidence>
<dbReference type="InterPro" id="IPR036412">
    <property type="entry name" value="HAD-like_sf"/>
</dbReference>
<feature type="binding site" evidence="11">
    <location>
        <begin position="55"/>
        <end position="58"/>
    </location>
    <ligand>
        <name>substrate</name>
    </ligand>
</feature>
<dbReference type="FunFam" id="3.40.50.1000:FF:000037">
    <property type="entry name" value="D,D-heptose 1,7-bisphosphate phosphatase"/>
    <property type="match status" value="1"/>
</dbReference>
<evidence type="ECO:0000256" key="3">
    <source>
        <dbReference type="ARBA" id="ARBA00022723"/>
    </source>
</evidence>
<keyword evidence="4 9" id="KW-0378">Hydrolase</keyword>
<feature type="binding site" evidence="13">
    <location>
        <position position="109"/>
    </location>
    <ligand>
        <name>Zn(2+)</name>
        <dbReference type="ChEBI" id="CHEBI:29105"/>
    </ligand>
</feature>
<comment type="similarity">
    <text evidence="8 9">Belongs to the gmhB family.</text>
</comment>
<evidence type="ECO:0000256" key="8">
    <source>
        <dbReference type="ARBA" id="ARBA00061616"/>
    </source>
</evidence>
<evidence type="ECO:0000313" key="14">
    <source>
        <dbReference type="EMBL" id="GLQ03360.1"/>
    </source>
</evidence>
<keyword evidence="5 13" id="KW-0862">Zinc</keyword>
<dbReference type="AlphaFoldDB" id="A0AA37S4K0"/>
<evidence type="ECO:0000256" key="4">
    <source>
        <dbReference type="ARBA" id="ARBA00022801"/>
    </source>
</evidence>
<dbReference type="CDD" id="cd07503">
    <property type="entry name" value="HAD_HisB-N"/>
    <property type="match status" value="1"/>
</dbReference>
<evidence type="ECO:0000256" key="6">
    <source>
        <dbReference type="ARBA" id="ARBA00023277"/>
    </source>
</evidence>
<evidence type="ECO:0000313" key="15">
    <source>
        <dbReference type="Proteomes" id="UP001161408"/>
    </source>
</evidence>
<keyword evidence="2 9" id="KW-0963">Cytoplasm</keyword>
<feature type="site" description="Contributes to substrate recognition" evidence="12">
    <location>
        <position position="112"/>
    </location>
</feature>
<keyword evidence="3 13" id="KW-0479">Metal-binding</keyword>
<feature type="binding site" evidence="11">
    <location>
        <begin position="21"/>
        <end position="24"/>
    </location>
    <ligand>
        <name>substrate</name>
    </ligand>
</feature>
<feature type="binding site" evidence="11">
    <location>
        <position position="139"/>
    </location>
    <ligand>
        <name>substrate</name>
    </ligand>
</feature>
<dbReference type="EMBL" id="BSNE01000014">
    <property type="protein sequence ID" value="GLQ03360.1"/>
    <property type="molecule type" value="Genomic_DNA"/>
</dbReference>
<dbReference type="GO" id="GO:0046872">
    <property type="term" value="F:metal ion binding"/>
    <property type="evidence" value="ECO:0007669"/>
    <property type="project" value="UniProtKB-KW"/>
</dbReference>
<dbReference type="PANTHER" id="PTHR42891">
    <property type="entry name" value="D-GLYCERO-BETA-D-MANNO-HEPTOSE-1,7-BISPHOSPHATE 7-PHOSPHATASE"/>
    <property type="match status" value="1"/>
</dbReference>
<organism evidence="14 15">
    <name type="scientific">Pseudoalteromonas tetraodonis GFC</name>
    <dbReference type="NCBI Taxonomy" id="1315271"/>
    <lineage>
        <taxon>Bacteria</taxon>
        <taxon>Pseudomonadati</taxon>
        <taxon>Pseudomonadota</taxon>
        <taxon>Gammaproteobacteria</taxon>
        <taxon>Alteromonadales</taxon>
        <taxon>Pseudoalteromonadaceae</taxon>
        <taxon>Pseudoalteromonas</taxon>
    </lineage>
</organism>
<feature type="binding site" evidence="13">
    <location>
        <position position="96"/>
    </location>
    <ligand>
        <name>Zn(2+)</name>
        <dbReference type="ChEBI" id="CHEBI:29105"/>
    </ligand>
</feature>
<feature type="binding site" evidence="11">
    <location>
        <begin position="13"/>
        <end position="15"/>
    </location>
    <ligand>
        <name>substrate</name>
    </ligand>
</feature>
<evidence type="ECO:0000256" key="12">
    <source>
        <dbReference type="PIRSR" id="PIRSR004682-3"/>
    </source>
</evidence>
<dbReference type="GO" id="GO:0005975">
    <property type="term" value="P:carbohydrate metabolic process"/>
    <property type="evidence" value="ECO:0007669"/>
    <property type="project" value="InterPro"/>
</dbReference>
<dbReference type="Pfam" id="PF13242">
    <property type="entry name" value="Hydrolase_like"/>
    <property type="match status" value="1"/>
</dbReference>
<dbReference type="PIRSF" id="PIRSF004682">
    <property type="entry name" value="GmhB"/>
    <property type="match status" value="1"/>
</dbReference>
<comment type="cofactor">
    <cofactor evidence="13">
        <name>Zn(2+)</name>
        <dbReference type="ChEBI" id="CHEBI:29105"/>
    </cofactor>
</comment>
<feature type="active site" description="Proton donor" evidence="10">
    <location>
        <position position="13"/>
    </location>
</feature>
<proteinExistence type="inferred from homology"/>
<evidence type="ECO:0000256" key="13">
    <source>
        <dbReference type="PIRSR" id="PIRSR004682-4"/>
    </source>
</evidence>
<feature type="binding site" evidence="13">
    <location>
        <position position="139"/>
    </location>
    <ligand>
        <name>Mg(2+)</name>
        <dbReference type="ChEBI" id="CHEBI:18420"/>
    </ligand>
</feature>
<dbReference type="InterPro" id="IPR006543">
    <property type="entry name" value="Histidinol-phos"/>
</dbReference>
<dbReference type="RefSeq" id="WP_024601849.1">
    <property type="nucleotide sequence ID" value="NZ_BJXY01000018.1"/>
</dbReference>
<reference evidence="14" key="1">
    <citation type="journal article" date="2014" name="Int. J. Syst. Evol. Microbiol.">
        <title>Complete genome sequence of Corynebacterium casei LMG S-19264T (=DSM 44701T), isolated from a smear-ripened cheese.</title>
        <authorList>
            <consortium name="US DOE Joint Genome Institute (JGI-PGF)"/>
            <person name="Walter F."/>
            <person name="Albersmeier A."/>
            <person name="Kalinowski J."/>
            <person name="Ruckert C."/>
        </authorList>
    </citation>
    <scope>NUCLEOTIDE SEQUENCE</scope>
    <source>
        <strain evidence="14">NBRC 103034</strain>
    </source>
</reference>
<dbReference type="InterPro" id="IPR023214">
    <property type="entry name" value="HAD_sf"/>
</dbReference>
<dbReference type="PANTHER" id="PTHR42891:SF1">
    <property type="entry name" value="D-GLYCERO-BETA-D-MANNO-HEPTOSE-1,7-BISPHOSPHATE 7-PHOSPHATASE"/>
    <property type="match status" value="1"/>
</dbReference>
<comment type="cofactor">
    <cofactor evidence="13">
        <name>Mg(2+)</name>
        <dbReference type="ChEBI" id="CHEBI:18420"/>
    </cofactor>
</comment>
<dbReference type="InterPro" id="IPR006549">
    <property type="entry name" value="HAD-SF_hydro_IIIA"/>
</dbReference>
<dbReference type="GO" id="GO:0016791">
    <property type="term" value="F:phosphatase activity"/>
    <property type="evidence" value="ECO:0007669"/>
    <property type="project" value="InterPro"/>
</dbReference>
<dbReference type="Proteomes" id="UP001161408">
    <property type="component" value="Unassembled WGS sequence"/>
</dbReference>
<feature type="binding site" evidence="11">
    <location>
        <begin position="112"/>
        <end position="113"/>
    </location>
    <ligand>
        <name>substrate</name>
    </ligand>
</feature>
<reference evidence="14" key="2">
    <citation type="submission" date="2023-01" db="EMBL/GenBank/DDBJ databases">
        <title>Draft genome sequence of Pseudoalteromonas tetraodonis strain NBRC 103034.</title>
        <authorList>
            <person name="Sun Q."/>
            <person name="Mori K."/>
        </authorList>
    </citation>
    <scope>NUCLEOTIDE SEQUENCE</scope>
    <source>
        <strain evidence="14">NBRC 103034</strain>
    </source>
</reference>
<dbReference type="NCBIfam" id="TIGR00213">
    <property type="entry name" value="GmhB_yaeD"/>
    <property type="match status" value="1"/>
</dbReference>
<protein>
    <recommendedName>
        <fullName evidence="7 9">D,D-heptose 1,7-bisphosphate phosphatase</fullName>
        <ecNumber evidence="9">3.1.3.-</ecNumber>
    </recommendedName>
</protein>
<feature type="binding site" evidence="13">
    <location>
        <position position="111"/>
    </location>
    <ligand>
        <name>Zn(2+)</name>
        <dbReference type="ChEBI" id="CHEBI:29105"/>
    </ligand>
</feature>
<evidence type="ECO:0000256" key="9">
    <source>
        <dbReference type="PIRNR" id="PIRNR004682"/>
    </source>
</evidence>
<feature type="binding site" evidence="13">
    <location>
        <position position="15"/>
    </location>
    <ligand>
        <name>Mg(2+)</name>
        <dbReference type="ChEBI" id="CHEBI:18420"/>
    </ligand>
</feature>
<evidence type="ECO:0000256" key="1">
    <source>
        <dbReference type="ARBA" id="ARBA00004496"/>
    </source>
</evidence>
<feature type="binding site" evidence="13">
    <location>
        <position position="138"/>
    </location>
    <ligand>
        <name>Mg(2+)</name>
        <dbReference type="ChEBI" id="CHEBI:18420"/>
    </ligand>
</feature>
<feature type="site" description="Stabilizes the phosphoryl group" evidence="12">
    <location>
        <position position="55"/>
    </location>
</feature>
<keyword evidence="13" id="KW-0460">Magnesium</keyword>
<keyword evidence="15" id="KW-1185">Reference proteome</keyword>
<name>A0AA37S4K0_9GAMM</name>
<comment type="subcellular location">
    <subcellularLocation>
        <location evidence="1 9">Cytoplasm</location>
    </subcellularLocation>
</comment>
<evidence type="ECO:0000256" key="5">
    <source>
        <dbReference type="ARBA" id="ARBA00022833"/>
    </source>
</evidence>
<keyword evidence="6 9" id="KW-0119">Carbohydrate metabolism</keyword>
<dbReference type="GO" id="GO:0005737">
    <property type="term" value="C:cytoplasm"/>
    <property type="evidence" value="ECO:0007669"/>
    <property type="project" value="UniProtKB-SubCell"/>
</dbReference>
<gene>
    <name evidence="14" type="primary">gmhB</name>
    <name evidence="14" type="ORF">GCM10007914_22410</name>
</gene>
<feature type="site" description="Stabilizes the phosphoryl group" evidence="12">
    <location>
        <position position="113"/>
    </location>
</feature>
<comment type="caution">
    <text evidence="14">The sequence shown here is derived from an EMBL/GenBank/DDBJ whole genome shotgun (WGS) entry which is preliminary data.</text>
</comment>
<feature type="active site" description="Proton donor" evidence="10">
    <location>
        <position position="15"/>
    </location>
</feature>
<evidence type="ECO:0000256" key="2">
    <source>
        <dbReference type="ARBA" id="ARBA00022490"/>
    </source>
</evidence>
<accession>A0AA37S4K0</accession>
<dbReference type="InterPro" id="IPR004446">
    <property type="entry name" value="Heptose_bisP_phosphatase"/>
</dbReference>
<dbReference type="SUPFAM" id="SSF56784">
    <property type="entry name" value="HAD-like"/>
    <property type="match status" value="1"/>
</dbReference>
<dbReference type="EC" id="3.1.3.-" evidence="9"/>
<dbReference type="NCBIfam" id="NF006506">
    <property type="entry name" value="PRK08942.1"/>
    <property type="match status" value="1"/>
</dbReference>